<reference evidence="2" key="1">
    <citation type="journal article" date="2015" name="Nat. Genet.">
        <title>The genome and transcriptome of the zoonotic hookworm Ancylostoma ceylanicum identify infection-specific gene families.</title>
        <authorList>
            <person name="Schwarz E.M."/>
            <person name="Hu Y."/>
            <person name="Antoshechkin I."/>
            <person name="Miller M.M."/>
            <person name="Sternberg P.W."/>
            <person name="Aroian R.V."/>
        </authorList>
    </citation>
    <scope>NUCLEOTIDE SEQUENCE</scope>
    <source>
        <strain evidence="2">HY135</strain>
    </source>
</reference>
<proteinExistence type="predicted"/>
<accession>A0A016UQX2</accession>
<dbReference type="AlphaFoldDB" id="A0A016UQX2"/>
<evidence type="ECO:0000313" key="1">
    <source>
        <dbReference type="EMBL" id="EYC17814.1"/>
    </source>
</evidence>
<name>A0A016UQX2_9BILA</name>
<dbReference type="EMBL" id="JARK01001365">
    <property type="protein sequence ID" value="EYC17814.1"/>
    <property type="molecule type" value="Genomic_DNA"/>
</dbReference>
<keyword evidence="2" id="KW-1185">Reference proteome</keyword>
<comment type="caution">
    <text evidence="1">The sequence shown here is derived from an EMBL/GenBank/DDBJ whole genome shotgun (WGS) entry which is preliminary data.</text>
</comment>
<dbReference type="Proteomes" id="UP000024635">
    <property type="component" value="Unassembled WGS sequence"/>
</dbReference>
<sequence>MENTTASKRMQLTGIQVQVECETRRVQQVYSGCDKKYEQHHGGQEECSDYERRTEECRLRQVSPKHQQMYYDYYHDAAHYNHESRRKNTEESMFDPDYFEQMIDEVKTYSEDESMNEDTISS</sequence>
<evidence type="ECO:0000313" key="2">
    <source>
        <dbReference type="Proteomes" id="UP000024635"/>
    </source>
</evidence>
<organism evidence="1 2">
    <name type="scientific">Ancylostoma ceylanicum</name>
    <dbReference type="NCBI Taxonomy" id="53326"/>
    <lineage>
        <taxon>Eukaryota</taxon>
        <taxon>Metazoa</taxon>
        <taxon>Ecdysozoa</taxon>
        <taxon>Nematoda</taxon>
        <taxon>Chromadorea</taxon>
        <taxon>Rhabditida</taxon>
        <taxon>Rhabditina</taxon>
        <taxon>Rhabditomorpha</taxon>
        <taxon>Strongyloidea</taxon>
        <taxon>Ancylostomatidae</taxon>
        <taxon>Ancylostomatinae</taxon>
        <taxon>Ancylostoma</taxon>
    </lineage>
</organism>
<protein>
    <submittedName>
        <fullName evidence="1">Uncharacterized protein</fullName>
    </submittedName>
</protein>
<gene>
    <name evidence="1" type="primary">Acey_s0029.g1883</name>
    <name evidence="1" type="ORF">Y032_0029g1883</name>
</gene>